<protein>
    <submittedName>
        <fullName evidence="1">Uncharacterized protein</fullName>
    </submittedName>
</protein>
<dbReference type="EMBL" id="CP020557">
    <property type="protein sequence ID" value="ARF66934.1"/>
    <property type="molecule type" value="Genomic_DNA"/>
</dbReference>
<dbReference type="RefSeq" id="WP_083038528.1">
    <property type="nucleotide sequence ID" value="NZ_CP020557.1"/>
</dbReference>
<organism evidence="1 2">
    <name type="scientific">Paenibacillus larvae subsp. pulvifaciens</name>
    <dbReference type="NCBI Taxonomy" id="1477"/>
    <lineage>
        <taxon>Bacteria</taxon>
        <taxon>Bacillati</taxon>
        <taxon>Bacillota</taxon>
        <taxon>Bacilli</taxon>
        <taxon>Bacillales</taxon>
        <taxon>Paenibacillaceae</taxon>
        <taxon>Paenibacillus</taxon>
    </lineage>
</organism>
<dbReference type="Proteomes" id="UP000192727">
    <property type="component" value="Chromosome"/>
</dbReference>
<sequence>MVHKINHMSSDSLNLLASLVGDKINKVSITTAGRPDRQNESQHNMGFLVLLQSNNKEVVIFSSPNKTDEGVEFPRLNVVYSQDYSDEDELFNEREDIETALEYTWRCKNLLSGSIIRDKVSWMANEIKWTLETDVGVKLKFNDVQLLVMARDSSLGVLEIWVGKSQEWINNTERYKEIHSFDPSELREIERIEVTF</sequence>
<name>A0A1V0UP32_9BACL</name>
<accession>A0A1V0UP32</accession>
<evidence type="ECO:0000313" key="1">
    <source>
        <dbReference type="EMBL" id="ARF66934.1"/>
    </source>
</evidence>
<gene>
    <name evidence="1" type="ORF">B7C51_02620</name>
</gene>
<dbReference type="AlphaFoldDB" id="A0A1V0UP32"/>
<evidence type="ECO:0000313" key="2">
    <source>
        <dbReference type="Proteomes" id="UP000192727"/>
    </source>
</evidence>
<proteinExistence type="predicted"/>
<reference evidence="1 2" key="1">
    <citation type="submission" date="2017-03" db="EMBL/GenBank/DDBJ databases">
        <title>Paenibacillus larvae genome sequencing.</title>
        <authorList>
            <person name="Dingman D.W."/>
        </authorList>
    </citation>
    <scope>NUCLEOTIDE SEQUENCE [LARGE SCALE GENOMIC DNA]</scope>
    <source>
        <strain evidence="1 2">SAG 10367</strain>
    </source>
</reference>